<reference evidence="3" key="1">
    <citation type="submission" date="2021-07" db="EMBL/GenBank/DDBJ databases">
        <authorList>
            <person name="Catto M.A."/>
            <person name="Jacobson A."/>
            <person name="Kennedy G."/>
            <person name="Labadie P."/>
            <person name="Hunt B.G."/>
            <person name="Srinivasan R."/>
        </authorList>
    </citation>
    <scope>NUCLEOTIDE SEQUENCE</scope>
    <source>
        <strain evidence="3">PL_HMW_Pooled</strain>
        <tissue evidence="3">Head</tissue>
    </source>
</reference>
<sequence>MDKKVLLNNSIPPLENDSETTIQEFCDKSVRVVNLLMDYKVCVGANREETKDIWHTMADTFVDLNPYKELHYYQTCRSVHCSYLVKEERKRVFRCKHCSNLYKKLADKCRGGFATSDIAHPNTPNIFLTPAQISHKISSQRKEIERLSKKVSYLEFKIMKVMEELEEQGVEVEDHLSAALAHILQSQDLSENQKFFLEQQLKNSGKKDPRSKKWHPSMIRFALYVKSKTTNSAYEGVRDSGFIQLSCSKTLFDYSHAMKIQEGINEDILQHVLKKVMTLPKSYQKYHCLLCDEIYVSQNLVYNAANNSLIGYEKLDEVEKEMKEFDSHIEKLFSGENIKKELQLAKTMLCYMVKGITSDVKYVIAAYPIKDLNSDMLYTRSWEKSQTAMSDDIFEAVEVVVDEFLTPTLRPNEDSPGVPSGVSSGSGTSVDAPPPSSISTGKGTGPKKKDQTLISCTYSGCKKSYKTVKALNQRRPNIITLTEAADNLVCKILEAISKESFASETKKKYVNDILQIKETKMSEWTVFVEYLSKPIIEILAQQTKLLPRNKYEDSLLRVNLLLNDKEFISCVQDKFVSLLSAEECDLKSIRLIVYHLCTQLSEEFNLLILKELREKANPVSTPLPEGGSDSISSIGTKLFNDKICTIVRSYYSKAIAIRNEVWKARCECLRLRFMTFIDNTSKNDIVKKVLWLEGKICVTEDVLEFCNLLESVVKRFMTDFKNPVIPDTIIQYLLETEDKIISIWHSLTAGYFSEMDSLLFMRDFVKIFVNLSVRSEELALKRRVGDERLQQCGTREHLKHN</sequence>
<reference evidence="3" key="2">
    <citation type="journal article" date="2023" name="BMC Genomics">
        <title>Pest status, molecular evolution, and epigenetic factors derived from the genome assembly of Frankliniella fusca, a thysanopteran phytovirus vector.</title>
        <authorList>
            <person name="Catto M.A."/>
            <person name="Labadie P.E."/>
            <person name="Jacobson A.L."/>
            <person name="Kennedy G.G."/>
            <person name="Srinivasan R."/>
            <person name="Hunt B.G."/>
        </authorList>
    </citation>
    <scope>NUCLEOTIDE SEQUENCE</scope>
    <source>
        <strain evidence="3">PL_HMW_Pooled</strain>
    </source>
</reference>
<evidence type="ECO:0000313" key="3">
    <source>
        <dbReference type="EMBL" id="KAK3909615.1"/>
    </source>
</evidence>
<keyword evidence="4" id="KW-1185">Reference proteome</keyword>
<comment type="caution">
    <text evidence="3">The sequence shown here is derived from an EMBL/GenBank/DDBJ whole genome shotgun (WGS) entry which is preliminary data.</text>
</comment>
<dbReference type="EMBL" id="JAHWGI010000107">
    <property type="protein sequence ID" value="KAK3909615.1"/>
    <property type="molecule type" value="Genomic_DNA"/>
</dbReference>
<dbReference type="InterPro" id="IPR048365">
    <property type="entry name" value="TNP-like_RNaseH_N"/>
</dbReference>
<accession>A0AAE1GXD2</accession>
<proteinExistence type="predicted"/>
<protein>
    <submittedName>
        <fullName evidence="3">Atromentin synthetase nps3</fullName>
    </submittedName>
</protein>
<feature type="compositionally biased region" description="Low complexity" evidence="1">
    <location>
        <begin position="415"/>
        <end position="430"/>
    </location>
</feature>
<feature type="region of interest" description="Disordered" evidence="1">
    <location>
        <begin position="408"/>
        <end position="449"/>
    </location>
</feature>
<feature type="domain" description="Transposable element P transposase-like RNase H" evidence="2">
    <location>
        <begin position="261"/>
        <end position="377"/>
    </location>
</feature>
<dbReference type="Pfam" id="PF21787">
    <property type="entry name" value="TNP-like_RNaseH_N"/>
    <property type="match status" value="1"/>
</dbReference>
<gene>
    <name evidence="3" type="ORF">KUF71_003971</name>
</gene>
<evidence type="ECO:0000259" key="2">
    <source>
        <dbReference type="Pfam" id="PF21787"/>
    </source>
</evidence>
<dbReference type="Proteomes" id="UP001219518">
    <property type="component" value="Unassembled WGS sequence"/>
</dbReference>
<dbReference type="AlphaFoldDB" id="A0AAE1GXD2"/>
<name>A0AAE1GXD2_9NEOP</name>
<evidence type="ECO:0000313" key="4">
    <source>
        <dbReference type="Proteomes" id="UP001219518"/>
    </source>
</evidence>
<organism evidence="3 4">
    <name type="scientific">Frankliniella fusca</name>
    <dbReference type="NCBI Taxonomy" id="407009"/>
    <lineage>
        <taxon>Eukaryota</taxon>
        <taxon>Metazoa</taxon>
        <taxon>Ecdysozoa</taxon>
        <taxon>Arthropoda</taxon>
        <taxon>Hexapoda</taxon>
        <taxon>Insecta</taxon>
        <taxon>Pterygota</taxon>
        <taxon>Neoptera</taxon>
        <taxon>Paraneoptera</taxon>
        <taxon>Thysanoptera</taxon>
        <taxon>Terebrantia</taxon>
        <taxon>Thripoidea</taxon>
        <taxon>Thripidae</taxon>
        <taxon>Frankliniella</taxon>
    </lineage>
</organism>
<evidence type="ECO:0000256" key="1">
    <source>
        <dbReference type="SAM" id="MobiDB-lite"/>
    </source>
</evidence>